<evidence type="ECO:0000256" key="6">
    <source>
        <dbReference type="ARBA" id="ARBA00022807"/>
    </source>
</evidence>
<dbReference type="PIRSF" id="PIRSF013503">
    <property type="entry name" value="Ubiquitin_thioesterase_Otubain"/>
    <property type="match status" value="1"/>
</dbReference>
<evidence type="ECO:0000256" key="5">
    <source>
        <dbReference type="ARBA" id="ARBA00022801"/>
    </source>
</evidence>
<dbReference type="InterPro" id="IPR003323">
    <property type="entry name" value="OTU_dom"/>
</dbReference>
<name>H3AAI2_LATCH</name>
<dbReference type="GO" id="GO:0004843">
    <property type="term" value="F:cysteine-type deubiquitinase activity"/>
    <property type="evidence" value="ECO:0007669"/>
    <property type="project" value="UniProtKB-UniRule"/>
</dbReference>
<protein>
    <recommendedName>
        <fullName evidence="7">Ubiquitin thioesterase</fullName>
        <ecNumber evidence="7">3.4.19.12</ecNumber>
    </recommendedName>
</protein>
<accession>H3AAI2</accession>
<dbReference type="STRING" id="7897.ENSLACP00000006653"/>
<dbReference type="PROSITE" id="PS50802">
    <property type="entry name" value="OTU"/>
    <property type="match status" value="1"/>
</dbReference>
<feature type="domain" description="OTU" evidence="10">
    <location>
        <begin position="76"/>
        <end position="267"/>
    </location>
</feature>
<feature type="active site" evidence="8">
    <location>
        <position position="260"/>
    </location>
</feature>
<dbReference type="FunCoup" id="H3AAI2">
    <property type="interactions" value="536"/>
</dbReference>
<dbReference type="GO" id="GO:0043130">
    <property type="term" value="F:ubiquitin binding"/>
    <property type="evidence" value="ECO:0007669"/>
    <property type="project" value="UniProtKB-UniRule"/>
</dbReference>
<dbReference type="AlphaFoldDB" id="H3AAI2"/>
<dbReference type="GO" id="GO:2000780">
    <property type="term" value="P:negative regulation of double-strand break repair"/>
    <property type="evidence" value="ECO:0007669"/>
    <property type="project" value="TreeGrafter"/>
</dbReference>
<dbReference type="GO" id="GO:0006508">
    <property type="term" value="P:proteolysis"/>
    <property type="evidence" value="ECO:0007669"/>
    <property type="project" value="UniProtKB-KW"/>
</dbReference>
<evidence type="ECO:0000259" key="10">
    <source>
        <dbReference type="PROSITE" id="PS50802"/>
    </source>
</evidence>
<dbReference type="SUPFAM" id="SSF54001">
    <property type="entry name" value="Cysteine proteinases"/>
    <property type="match status" value="1"/>
</dbReference>
<dbReference type="GO" id="GO:0071108">
    <property type="term" value="P:protein K48-linked deubiquitination"/>
    <property type="evidence" value="ECO:0007669"/>
    <property type="project" value="TreeGrafter"/>
</dbReference>
<evidence type="ECO:0000313" key="12">
    <source>
        <dbReference type="Proteomes" id="UP000008672"/>
    </source>
</evidence>
<dbReference type="Proteomes" id="UP000008672">
    <property type="component" value="Unassembled WGS sequence"/>
</dbReference>
<evidence type="ECO:0000313" key="11">
    <source>
        <dbReference type="Ensembl" id="ENSLACP00000006653.1"/>
    </source>
</evidence>
<dbReference type="InterPro" id="IPR019400">
    <property type="entry name" value="Peptidase_C65_otubain"/>
</dbReference>
<gene>
    <name evidence="11" type="primary">OTUB2</name>
</gene>
<dbReference type="GO" id="GO:0005634">
    <property type="term" value="C:nucleus"/>
    <property type="evidence" value="ECO:0007669"/>
    <property type="project" value="TreeGrafter"/>
</dbReference>
<organism evidence="11 12">
    <name type="scientific">Latimeria chalumnae</name>
    <name type="common">Coelacanth</name>
    <dbReference type="NCBI Taxonomy" id="7897"/>
    <lineage>
        <taxon>Eukaryota</taxon>
        <taxon>Metazoa</taxon>
        <taxon>Chordata</taxon>
        <taxon>Craniata</taxon>
        <taxon>Vertebrata</taxon>
        <taxon>Euteleostomi</taxon>
        <taxon>Coelacanthiformes</taxon>
        <taxon>Coelacanthidae</taxon>
        <taxon>Latimeria</taxon>
    </lineage>
</organism>
<reference evidence="11" key="2">
    <citation type="submission" date="2025-08" db="UniProtKB">
        <authorList>
            <consortium name="Ensembl"/>
        </authorList>
    </citation>
    <scope>IDENTIFICATION</scope>
</reference>
<dbReference type="InterPro" id="IPR042468">
    <property type="entry name" value="Peptidase_C65_otubain_sub1"/>
</dbReference>
<evidence type="ECO:0000256" key="1">
    <source>
        <dbReference type="ARBA" id="ARBA00000707"/>
    </source>
</evidence>
<dbReference type="InterPro" id="IPR042467">
    <property type="entry name" value="Peptidase_C65_otubain_sub2"/>
</dbReference>
<keyword evidence="12" id="KW-1185">Reference proteome</keyword>
<dbReference type="EMBL" id="AFYH01215270">
    <property type="status" value="NOT_ANNOTATED_CDS"/>
    <property type="molecule type" value="Genomic_DNA"/>
</dbReference>
<feature type="site" description="Interacts with free ubiquitin" evidence="9">
    <location>
        <position position="231"/>
    </location>
</feature>
<evidence type="ECO:0000256" key="3">
    <source>
        <dbReference type="ARBA" id="ARBA00022670"/>
    </source>
</evidence>
<comment type="similarity">
    <text evidence="2 7">Belongs to the peptidase C65 family.</text>
</comment>
<dbReference type="eggNOG" id="KOG3991">
    <property type="taxonomic scope" value="Eukaryota"/>
</dbReference>
<evidence type="ECO:0000256" key="8">
    <source>
        <dbReference type="PIRSR" id="PIRSR013503-1"/>
    </source>
</evidence>
<evidence type="ECO:0000256" key="2">
    <source>
        <dbReference type="ARBA" id="ARBA00006579"/>
    </source>
</evidence>
<evidence type="ECO:0000256" key="9">
    <source>
        <dbReference type="PIRSR" id="PIRSR013503-2"/>
    </source>
</evidence>
<dbReference type="InParanoid" id="H3AAI2"/>
<proteinExistence type="inferred from homology"/>
<feature type="active site" description="Nucleophile" evidence="8">
    <location>
        <position position="87"/>
    </location>
</feature>
<dbReference type="Pfam" id="PF10275">
    <property type="entry name" value="Peptidase_C65"/>
    <property type="match status" value="1"/>
</dbReference>
<dbReference type="InterPro" id="IPR016615">
    <property type="entry name" value="Otubain"/>
</dbReference>
<sequence>MNTLKSSSDEGNAAPLELPDAPYFSIIRKQWKKKENNVICASLVSDKCDISVLVDGYPEDGIYKRKLQKDLQKKYISIRRTRGDGNCFYRALAFAHLESLIGNNVEIKKFKDVVIQSRNELVSAGFEDRAFQNTFIRFQGVIDLVEAENSIVSLLSAFNDQDCSDHIVQYLRLLTSAFLQNRKDFFHHFIEGGMNIKDFCAQEVEPMAMECDHIQIVAISQALEVSVQVEYVDEADTEVNNHIFPEGARPSVYLLYKTAHYDILYALESM</sequence>
<dbReference type="GO" id="GO:0035871">
    <property type="term" value="P:protein K11-linked deubiquitination"/>
    <property type="evidence" value="ECO:0007669"/>
    <property type="project" value="TreeGrafter"/>
</dbReference>
<dbReference type="PANTHER" id="PTHR12931">
    <property type="entry name" value="UBIQUITIN THIOLESTERASE PROTEIN OTUB"/>
    <property type="match status" value="1"/>
</dbReference>
<reference evidence="11" key="3">
    <citation type="submission" date="2025-09" db="UniProtKB">
        <authorList>
            <consortium name="Ensembl"/>
        </authorList>
    </citation>
    <scope>IDENTIFICATION</scope>
</reference>
<dbReference type="Gene3D" id="3.30.200.60">
    <property type="entry name" value="Peptidase C65 Otubain, subdomain 1"/>
    <property type="match status" value="1"/>
</dbReference>
<keyword evidence="5 7" id="KW-0378">Hydrolase</keyword>
<keyword evidence="6 7" id="KW-0788">Thiol protease</keyword>
<keyword evidence="4 7" id="KW-0833">Ubl conjugation pathway</keyword>
<dbReference type="InterPro" id="IPR038765">
    <property type="entry name" value="Papain-like_cys_pep_sf"/>
</dbReference>
<dbReference type="Bgee" id="ENSLACG00000005901">
    <property type="expression patterns" value="Expressed in pectoral fin and 5 other cell types or tissues"/>
</dbReference>
<dbReference type="EC" id="3.4.19.12" evidence="7"/>
<feature type="site" description="Interacts with free ubiquitin" evidence="9">
    <location>
        <position position="233"/>
    </location>
</feature>
<dbReference type="PANTHER" id="PTHR12931:SF3">
    <property type="entry name" value="UBIQUITIN THIOESTERASE OTUB2"/>
    <property type="match status" value="1"/>
</dbReference>
<keyword evidence="3 7" id="KW-0645">Protease</keyword>
<dbReference type="Ensembl" id="ENSLACT00000006707.1">
    <property type="protein sequence ID" value="ENSLACP00000006653.1"/>
    <property type="gene ID" value="ENSLACG00000005901.1"/>
</dbReference>
<evidence type="ECO:0000256" key="4">
    <source>
        <dbReference type="ARBA" id="ARBA00022786"/>
    </source>
</evidence>
<reference evidence="12" key="1">
    <citation type="submission" date="2011-08" db="EMBL/GenBank/DDBJ databases">
        <title>The draft genome of Latimeria chalumnae.</title>
        <authorList>
            <person name="Di Palma F."/>
            <person name="Alfoldi J."/>
            <person name="Johnson J."/>
            <person name="Berlin A."/>
            <person name="Gnerre S."/>
            <person name="Jaffe D."/>
            <person name="MacCallum I."/>
            <person name="Young S."/>
            <person name="Walker B.J."/>
            <person name="Lander E."/>
            <person name="Lindblad-Toh K."/>
        </authorList>
    </citation>
    <scope>NUCLEOTIDE SEQUENCE [LARGE SCALE GENOMIC DNA]</scope>
    <source>
        <strain evidence="12">Wild caught</strain>
    </source>
</reference>
<feature type="site" description="Interacts with free ubiquitin" evidence="9">
    <location>
        <position position="256"/>
    </location>
</feature>
<comment type="catalytic activity">
    <reaction evidence="1 7">
        <text>Thiol-dependent hydrolysis of ester, thioester, amide, peptide and isopeptide bonds formed by the C-terminal Gly of ubiquitin (a 76-residue protein attached to proteins as an intracellular targeting signal).</text>
        <dbReference type="EC" id="3.4.19.12"/>
    </reaction>
</comment>
<evidence type="ECO:0000256" key="7">
    <source>
        <dbReference type="PIRNR" id="PIRNR013503"/>
    </source>
</evidence>
<dbReference type="GeneTree" id="ENSGT00390000006979"/>
<dbReference type="GO" id="GO:0070536">
    <property type="term" value="P:protein K63-linked deubiquitination"/>
    <property type="evidence" value="ECO:0007669"/>
    <property type="project" value="TreeGrafter"/>
</dbReference>
<feature type="site" description="Interacts with free ubiquitin" evidence="9">
    <location>
        <position position="261"/>
    </location>
</feature>
<dbReference type="Gene3D" id="1.20.1300.20">
    <property type="entry name" value="Peptidase C65 Otubain, subdomain 2"/>
    <property type="match status" value="1"/>
</dbReference>
<dbReference type="OMA" id="KVYCRQE"/>
<feature type="active site" evidence="8">
    <location>
        <position position="84"/>
    </location>
</feature>
<dbReference type="CDD" id="cd22764">
    <property type="entry name" value="OTUB2"/>
    <property type="match status" value="1"/>
</dbReference>